<feature type="transmembrane region" description="Helical" evidence="2">
    <location>
        <begin position="79"/>
        <end position="97"/>
    </location>
</feature>
<evidence type="ECO:0000256" key="1">
    <source>
        <dbReference type="SAM" id="MobiDB-lite"/>
    </source>
</evidence>
<dbReference type="Proteomes" id="UP001500503">
    <property type="component" value="Unassembled WGS sequence"/>
</dbReference>
<keyword evidence="2" id="KW-1133">Transmembrane helix</keyword>
<accession>A0ABP8R717</accession>
<feature type="transmembrane region" description="Helical" evidence="2">
    <location>
        <begin position="104"/>
        <end position="128"/>
    </location>
</feature>
<reference evidence="4" key="1">
    <citation type="journal article" date="2019" name="Int. J. Syst. Evol. Microbiol.">
        <title>The Global Catalogue of Microorganisms (GCM) 10K type strain sequencing project: providing services to taxonomists for standard genome sequencing and annotation.</title>
        <authorList>
            <consortium name="The Broad Institute Genomics Platform"/>
            <consortium name="The Broad Institute Genome Sequencing Center for Infectious Disease"/>
            <person name="Wu L."/>
            <person name="Ma J."/>
        </authorList>
    </citation>
    <scope>NUCLEOTIDE SEQUENCE [LARGE SCALE GENOMIC DNA]</scope>
    <source>
        <strain evidence="4">JCM 17933</strain>
    </source>
</reference>
<keyword evidence="2" id="KW-0812">Transmembrane</keyword>
<comment type="caution">
    <text evidence="3">The sequence shown here is derived from an EMBL/GenBank/DDBJ whole genome shotgun (WGS) entry which is preliminary data.</text>
</comment>
<gene>
    <name evidence="3" type="ORF">GCM10023191_095620</name>
</gene>
<proteinExistence type="predicted"/>
<feature type="compositionally biased region" description="Low complexity" evidence="1">
    <location>
        <begin position="194"/>
        <end position="205"/>
    </location>
</feature>
<feature type="transmembrane region" description="Helical" evidence="2">
    <location>
        <begin position="53"/>
        <end position="73"/>
    </location>
</feature>
<feature type="compositionally biased region" description="Low complexity" evidence="1">
    <location>
        <begin position="213"/>
        <end position="231"/>
    </location>
</feature>
<evidence type="ECO:0000256" key="2">
    <source>
        <dbReference type="SAM" id="Phobius"/>
    </source>
</evidence>
<feature type="region of interest" description="Disordered" evidence="1">
    <location>
        <begin position="194"/>
        <end position="247"/>
    </location>
</feature>
<keyword evidence="2" id="KW-0472">Membrane</keyword>
<feature type="transmembrane region" description="Helical" evidence="2">
    <location>
        <begin position="159"/>
        <end position="177"/>
    </location>
</feature>
<protein>
    <submittedName>
        <fullName evidence="3">Uncharacterized protein</fullName>
    </submittedName>
</protein>
<evidence type="ECO:0000313" key="3">
    <source>
        <dbReference type="EMBL" id="GAA4519724.1"/>
    </source>
</evidence>
<keyword evidence="4" id="KW-1185">Reference proteome</keyword>
<dbReference type="EMBL" id="BAABHF010000064">
    <property type="protein sequence ID" value="GAA4519724.1"/>
    <property type="molecule type" value="Genomic_DNA"/>
</dbReference>
<name>A0ABP8R717_9ACTN</name>
<organism evidence="3 4">
    <name type="scientific">Actinoallomurus oryzae</name>
    <dbReference type="NCBI Taxonomy" id="502180"/>
    <lineage>
        <taxon>Bacteria</taxon>
        <taxon>Bacillati</taxon>
        <taxon>Actinomycetota</taxon>
        <taxon>Actinomycetes</taxon>
        <taxon>Streptosporangiales</taxon>
        <taxon>Thermomonosporaceae</taxon>
        <taxon>Actinoallomurus</taxon>
    </lineage>
</organism>
<evidence type="ECO:0000313" key="4">
    <source>
        <dbReference type="Proteomes" id="UP001500503"/>
    </source>
</evidence>
<sequence>MPGTIRIIRPSNPARIKGGALIHQVNACLRPQNGKVGVMHESSARPSGGNGKAIVLGFLAMILGAALWAVITVVTAHEFSLVAIGVGALVGLTMFAARPSSTGIALVAALFTIIGCALGEFLAIPAYVAHESHHGFSEVLSVEVHHPKVYFDSLDGKTYLFWAIGAVAAFSMTFRRIQAARAMAAAPAPYAAAPQQPYAPQQPAGPAYPGPQQPYGQNPQPYGPGQQPYGGQQYGGQPGQGQQYPPR</sequence>